<sequence length="529" mass="61925">MATRSLRSHPYTNILSRLLLKYSPHESGRFNAPFSESILLKDDYVLEDFQNKVKVAEKESSQHFEAREGTKSSVKMILPELELKIMNDEEIGFHDDLGRFYITRSLEQRSFVFKVMLRRIDLTKENDKEKHNNFQDLENAIHNAQEVIKKRKYLIQKVGFYEDSHEEVLTKVREEKEKAQFKMKEEDYNLLKSDTAQLCALLGLKLDFLDGFNEMSPEHRHHRTMADWIKITLKDNAVKVNENSLGKAMLQSIGFDPLSAAIETIIARSKFQGSMEQHIEVYEWAQLFVEDEFKYNPLLSPLTPTFPFKCSLTNTWFDLTSIPDEERESNINFNCVRIINLPTNQFNACSNAQVKLSELLQRDDQKIVLYHGTDHESARQILLRGIYLYAGRQRRDFSCGKGFYLTNRIDYAWNWAKSLSARPAILSFVVSREYMENKPRKLDLNEDEEKWKKMVSSFRNDRVTAKMLEDLDQSYDLIRGPIARVTKSEVSDELECKPKPSLYQLCLISDKFAEDFEKTLHSTIFFDIF</sequence>
<keyword evidence="2" id="KW-1185">Reference proteome</keyword>
<organism evidence="1 2">
    <name type="scientific">Porites evermanni</name>
    <dbReference type="NCBI Taxonomy" id="104178"/>
    <lineage>
        <taxon>Eukaryota</taxon>
        <taxon>Metazoa</taxon>
        <taxon>Cnidaria</taxon>
        <taxon>Anthozoa</taxon>
        <taxon>Hexacorallia</taxon>
        <taxon>Scleractinia</taxon>
        <taxon>Fungiina</taxon>
        <taxon>Poritidae</taxon>
        <taxon>Porites</taxon>
    </lineage>
</organism>
<dbReference type="Pfam" id="PF13151">
    <property type="entry name" value="DUF3990"/>
    <property type="match status" value="1"/>
</dbReference>
<proteinExistence type="predicted"/>
<dbReference type="SUPFAM" id="SSF56399">
    <property type="entry name" value="ADP-ribosylation"/>
    <property type="match status" value="1"/>
</dbReference>
<evidence type="ECO:0008006" key="3">
    <source>
        <dbReference type="Google" id="ProtNLM"/>
    </source>
</evidence>
<dbReference type="InterPro" id="IPR025051">
    <property type="entry name" value="DUF3990"/>
</dbReference>
<reference evidence="1 2" key="1">
    <citation type="submission" date="2022-05" db="EMBL/GenBank/DDBJ databases">
        <authorList>
            <consortium name="Genoscope - CEA"/>
            <person name="William W."/>
        </authorList>
    </citation>
    <scope>NUCLEOTIDE SEQUENCE [LARGE SCALE GENOMIC DNA]</scope>
</reference>
<dbReference type="Proteomes" id="UP001159427">
    <property type="component" value="Unassembled WGS sequence"/>
</dbReference>
<dbReference type="Gene3D" id="3.90.175.10">
    <property type="entry name" value="Diphtheria Toxin, domain 1"/>
    <property type="match status" value="1"/>
</dbReference>
<evidence type="ECO:0000313" key="1">
    <source>
        <dbReference type="EMBL" id="CAH3029350.1"/>
    </source>
</evidence>
<gene>
    <name evidence="1" type="ORF">PEVE_00035985</name>
</gene>
<evidence type="ECO:0000313" key="2">
    <source>
        <dbReference type="Proteomes" id="UP001159427"/>
    </source>
</evidence>
<accession>A0ABN8MIH4</accession>
<name>A0ABN8MIH4_9CNID</name>
<dbReference type="EMBL" id="CALNXI010000567">
    <property type="protein sequence ID" value="CAH3029350.1"/>
    <property type="molecule type" value="Genomic_DNA"/>
</dbReference>
<comment type="caution">
    <text evidence="1">The sequence shown here is derived from an EMBL/GenBank/DDBJ whole genome shotgun (WGS) entry which is preliminary data.</text>
</comment>
<protein>
    <recommendedName>
        <fullName evidence="3">PARP catalytic domain-containing protein</fullName>
    </recommendedName>
</protein>